<dbReference type="KEGG" id="bcom:BAUCODRAFT_316072"/>
<evidence type="ECO:0000313" key="2">
    <source>
        <dbReference type="Proteomes" id="UP000011761"/>
    </source>
</evidence>
<keyword evidence="2" id="KW-1185">Reference proteome</keyword>
<dbReference type="GeneID" id="19111530"/>
<dbReference type="AlphaFoldDB" id="M2MXZ2"/>
<dbReference type="HOGENOM" id="CLU_1703896_0_0_1"/>
<name>M2MXZ2_BAUPA</name>
<dbReference type="Proteomes" id="UP000011761">
    <property type="component" value="Unassembled WGS sequence"/>
</dbReference>
<reference evidence="1 2" key="1">
    <citation type="journal article" date="2012" name="PLoS Pathog.">
        <title>Diverse lifestyles and strategies of plant pathogenesis encoded in the genomes of eighteen Dothideomycetes fungi.</title>
        <authorList>
            <person name="Ohm R.A."/>
            <person name="Feau N."/>
            <person name="Henrissat B."/>
            <person name="Schoch C.L."/>
            <person name="Horwitz B.A."/>
            <person name="Barry K.W."/>
            <person name="Condon B.J."/>
            <person name="Copeland A.C."/>
            <person name="Dhillon B."/>
            <person name="Glaser F."/>
            <person name="Hesse C.N."/>
            <person name="Kosti I."/>
            <person name="LaButti K."/>
            <person name="Lindquist E.A."/>
            <person name="Lucas S."/>
            <person name="Salamov A.A."/>
            <person name="Bradshaw R.E."/>
            <person name="Ciuffetti L."/>
            <person name="Hamelin R.C."/>
            <person name="Kema G.H.J."/>
            <person name="Lawrence C."/>
            <person name="Scott J.A."/>
            <person name="Spatafora J.W."/>
            <person name="Turgeon B.G."/>
            <person name="de Wit P.J.G.M."/>
            <person name="Zhong S."/>
            <person name="Goodwin S.B."/>
            <person name="Grigoriev I.V."/>
        </authorList>
    </citation>
    <scope>NUCLEOTIDE SEQUENCE [LARGE SCALE GENOMIC DNA]</scope>
    <source>
        <strain evidence="1 2">UAMH 10762</strain>
    </source>
</reference>
<accession>M2MXZ2</accession>
<dbReference type="EMBL" id="KB445564">
    <property type="protein sequence ID" value="EMC91140.1"/>
    <property type="molecule type" value="Genomic_DNA"/>
</dbReference>
<evidence type="ECO:0000313" key="1">
    <source>
        <dbReference type="EMBL" id="EMC91140.1"/>
    </source>
</evidence>
<sequence length="154" mass="16744">MCHEQKTVVDVHASQCQQMDVVPCRVCCGRPSCRRVVPASLSHPKPPPPTPSLKQNNHTTPRCPVHSSRHCCPPCCIWCCICCPCSSASNAAFCAAATAALRVLSRSEHALQVRLFRFRLQNSSCGLDLRQPVHVCVSAAMVVVLVSCICIFST</sequence>
<protein>
    <submittedName>
        <fullName evidence="1">Uncharacterized protein</fullName>
    </submittedName>
</protein>
<proteinExistence type="predicted"/>
<dbReference type="RefSeq" id="XP_007681592.1">
    <property type="nucleotide sequence ID" value="XM_007683402.1"/>
</dbReference>
<organism evidence="1 2">
    <name type="scientific">Baudoinia panamericana (strain UAMH 10762)</name>
    <name type="common">Angels' share fungus</name>
    <name type="synonym">Baudoinia compniacensis (strain UAMH 10762)</name>
    <dbReference type="NCBI Taxonomy" id="717646"/>
    <lineage>
        <taxon>Eukaryota</taxon>
        <taxon>Fungi</taxon>
        <taxon>Dikarya</taxon>
        <taxon>Ascomycota</taxon>
        <taxon>Pezizomycotina</taxon>
        <taxon>Dothideomycetes</taxon>
        <taxon>Dothideomycetidae</taxon>
        <taxon>Mycosphaerellales</taxon>
        <taxon>Teratosphaeriaceae</taxon>
        <taxon>Baudoinia</taxon>
    </lineage>
</organism>
<gene>
    <name evidence="1" type="ORF">BAUCODRAFT_316072</name>
</gene>